<comment type="caution">
    <text evidence="2">The sequence shown here is derived from an EMBL/GenBank/DDBJ whole genome shotgun (WGS) entry which is preliminary data.</text>
</comment>
<dbReference type="InterPro" id="IPR009875">
    <property type="entry name" value="PilZ_domain"/>
</dbReference>
<gene>
    <name evidence="2" type="ORF">J2Z65_004969</name>
</gene>
<keyword evidence="2" id="KW-0969">Cilium</keyword>
<dbReference type="EMBL" id="JAGGKV010000016">
    <property type="protein sequence ID" value="MBP1965724.1"/>
    <property type="molecule type" value="Genomic_DNA"/>
</dbReference>
<name>A0ABS4I6I3_9BACL</name>
<protein>
    <submittedName>
        <fullName evidence="2">C-di-GMP-binding flagellar brake protein YcgR</fullName>
    </submittedName>
</protein>
<evidence type="ECO:0000313" key="3">
    <source>
        <dbReference type="Proteomes" id="UP001519344"/>
    </source>
</evidence>
<evidence type="ECO:0000259" key="1">
    <source>
        <dbReference type="Pfam" id="PF07238"/>
    </source>
</evidence>
<sequence length="244" mass="27926">MVSKQKSMKFYGSKEGYDADVMIDSKAMLSKDDFVSTGVLTYALGDIIEVELPEYDVFALGDKCKMTVYTPSGLFVMETTILAKDKGSVIVLNPPDNRRKFTEKREFPRVDVKNEGLLFGFQDKSKKHEHQFETPIRFSIRNISVNGLGFKIEENAMLEKIIQKHSQLEVELILGFLVPCTLEIVREEKMNNGTYYGARFILIPDEKTNALRGFILKNQIETYFVQKRENETKKALEKKSAAIQ</sequence>
<dbReference type="Pfam" id="PF07238">
    <property type="entry name" value="PilZ"/>
    <property type="match status" value="1"/>
</dbReference>
<keyword evidence="2" id="KW-0966">Cell projection</keyword>
<keyword evidence="3" id="KW-1185">Reference proteome</keyword>
<reference evidence="2 3" key="1">
    <citation type="submission" date="2021-03" db="EMBL/GenBank/DDBJ databases">
        <title>Genomic Encyclopedia of Type Strains, Phase IV (KMG-IV): sequencing the most valuable type-strain genomes for metagenomic binning, comparative biology and taxonomic classification.</title>
        <authorList>
            <person name="Goeker M."/>
        </authorList>
    </citation>
    <scope>NUCLEOTIDE SEQUENCE [LARGE SCALE GENOMIC DNA]</scope>
    <source>
        <strain evidence="2 3">DSM 24950</strain>
    </source>
</reference>
<evidence type="ECO:0000313" key="2">
    <source>
        <dbReference type="EMBL" id="MBP1965724.1"/>
    </source>
</evidence>
<dbReference type="Gene3D" id="2.40.10.220">
    <property type="entry name" value="predicted glycosyltransferase like domains"/>
    <property type="match status" value="1"/>
</dbReference>
<feature type="domain" description="PilZ" evidence="1">
    <location>
        <begin position="104"/>
        <end position="215"/>
    </location>
</feature>
<dbReference type="RefSeq" id="WP_167055317.1">
    <property type="nucleotide sequence ID" value="NZ_JAAOZR010000009.1"/>
</dbReference>
<dbReference type="Proteomes" id="UP001519344">
    <property type="component" value="Unassembled WGS sequence"/>
</dbReference>
<accession>A0ABS4I6I3</accession>
<organism evidence="2 3">
    <name type="scientific">Paenibacillus aceris</name>
    <dbReference type="NCBI Taxonomy" id="869555"/>
    <lineage>
        <taxon>Bacteria</taxon>
        <taxon>Bacillati</taxon>
        <taxon>Bacillota</taxon>
        <taxon>Bacilli</taxon>
        <taxon>Bacillales</taxon>
        <taxon>Paenibacillaceae</taxon>
        <taxon>Paenibacillus</taxon>
    </lineage>
</organism>
<keyword evidence="2" id="KW-0282">Flagellum</keyword>
<proteinExistence type="predicted"/>